<evidence type="ECO:0000313" key="2">
    <source>
        <dbReference type="EMBL" id="KAJ8884384.1"/>
    </source>
</evidence>
<name>A0ABQ9HJ78_9NEOP</name>
<comment type="caution">
    <text evidence="2">The sequence shown here is derived from an EMBL/GenBank/DDBJ whole genome shotgun (WGS) entry which is preliminary data.</text>
</comment>
<organism evidence="2 3">
    <name type="scientific">Dryococelus australis</name>
    <dbReference type="NCBI Taxonomy" id="614101"/>
    <lineage>
        <taxon>Eukaryota</taxon>
        <taxon>Metazoa</taxon>
        <taxon>Ecdysozoa</taxon>
        <taxon>Arthropoda</taxon>
        <taxon>Hexapoda</taxon>
        <taxon>Insecta</taxon>
        <taxon>Pterygota</taxon>
        <taxon>Neoptera</taxon>
        <taxon>Polyneoptera</taxon>
        <taxon>Phasmatodea</taxon>
        <taxon>Verophasmatodea</taxon>
        <taxon>Anareolatae</taxon>
        <taxon>Phasmatidae</taxon>
        <taxon>Eurycanthinae</taxon>
        <taxon>Dryococelus</taxon>
    </lineage>
</organism>
<keyword evidence="3" id="KW-1185">Reference proteome</keyword>
<accession>A0ABQ9HJ78</accession>
<dbReference type="EMBL" id="JARBHB010000005">
    <property type="protein sequence ID" value="KAJ8884384.1"/>
    <property type="molecule type" value="Genomic_DNA"/>
</dbReference>
<proteinExistence type="predicted"/>
<reference evidence="2 3" key="1">
    <citation type="submission" date="2023-02" db="EMBL/GenBank/DDBJ databases">
        <title>LHISI_Scaffold_Assembly.</title>
        <authorList>
            <person name="Stuart O.P."/>
            <person name="Cleave R."/>
            <person name="Magrath M.J.L."/>
            <person name="Mikheyev A.S."/>
        </authorList>
    </citation>
    <scope>NUCLEOTIDE SEQUENCE [LARGE SCALE GENOMIC DNA]</scope>
    <source>
        <strain evidence="2">Daus_M_001</strain>
        <tissue evidence="2">Leg muscle</tissue>
    </source>
</reference>
<feature type="compositionally biased region" description="Basic and acidic residues" evidence="1">
    <location>
        <begin position="445"/>
        <end position="466"/>
    </location>
</feature>
<dbReference type="Proteomes" id="UP001159363">
    <property type="component" value="Chromosome 4"/>
</dbReference>
<evidence type="ECO:0000313" key="3">
    <source>
        <dbReference type="Proteomes" id="UP001159363"/>
    </source>
</evidence>
<feature type="non-terminal residue" evidence="2">
    <location>
        <position position="466"/>
    </location>
</feature>
<gene>
    <name evidence="2" type="ORF">PR048_016241</name>
</gene>
<evidence type="ECO:0000256" key="1">
    <source>
        <dbReference type="SAM" id="MobiDB-lite"/>
    </source>
</evidence>
<feature type="region of interest" description="Disordered" evidence="1">
    <location>
        <begin position="414"/>
        <end position="466"/>
    </location>
</feature>
<protein>
    <submittedName>
        <fullName evidence="2">Uncharacterized protein</fullName>
    </submittedName>
</protein>
<sequence>MKLHANDNSPLLDIRRTQSPPEKYQLVKRACVGTERLQAAAPRRTTAISESDFLLCQSTHVAITLGFATFAANHGSCLFLGASLAERFATLASRQGERGSIPSRATPGFSQVGIVPDDVAGWRVFSGISRFLRFSISVPLCSQLASPSSALKTSLLRATQFSSLHFTFGFIAFTISTQHSRRLPDGAKSHSIELQEDSVLEMSATDLEAGVQTTPKVAKDTGEDMLRDGIDICGTRGLVYRAHSRNPRPESLLREEIKANDYRDQPTKIQQDAATRSTSPELGLVFTLHTVRRGHTTVLVVGDHSSVPVGSRSQPSIAYQLRRPIQVFAPASQHSRKVIRNIIQDNSPLTWANRVSIPGGVALGFSHVGVVPGYAAGRRVFSGIFPFICPCIAALLHNSPHFTLIGSQGLDVKSHPNIATPPPREPEQFGGVISSRRLSGKGGGQRREGKQPNGKDQKDQVFGHEQ</sequence>